<dbReference type="HOGENOM" id="CLU_185152_1_2_2"/>
<dbReference type="SUPFAM" id="SSF47240">
    <property type="entry name" value="Ferritin-like"/>
    <property type="match status" value="1"/>
</dbReference>
<evidence type="ECO:0000259" key="1">
    <source>
        <dbReference type="SMART" id="SM00746"/>
    </source>
</evidence>
<dbReference type="PATRIC" id="fig|1434109.4.peg.3286"/>
<organism evidence="2 3">
    <name type="scientific">Methanosarcina barkeri str. Wiesmoor</name>
    <dbReference type="NCBI Taxonomy" id="1434109"/>
    <lineage>
        <taxon>Archaea</taxon>
        <taxon>Methanobacteriati</taxon>
        <taxon>Methanobacteriota</taxon>
        <taxon>Stenosarchaea group</taxon>
        <taxon>Methanomicrobia</taxon>
        <taxon>Methanosarcinales</taxon>
        <taxon>Methanosarcinaceae</taxon>
        <taxon>Methanosarcina</taxon>
    </lineage>
</organism>
<proteinExistence type="predicted"/>
<reference evidence="2 3" key="1">
    <citation type="submission" date="2014-07" db="EMBL/GenBank/DDBJ databases">
        <title>Methanogenic archaea and the global carbon cycle.</title>
        <authorList>
            <person name="Henriksen J.R."/>
            <person name="Luke J."/>
            <person name="Reinhart S."/>
            <person name="Benedict M.N."/>
            <person name="Youngblut N.D."/>
            <person name="Metcalf M.E."/>
            <person name="Whitaker R.J."/>
            <person name="Metcalf W.W."/>
        </authorList>
    </citation>
    <scope>NUCLEOTIDE SEQUENCE [LARGE SCALE GENOMIC DNA]</scope>
    <source>
        <strain evidence="2 3">Wiesmoor</strain>
    </source>
</reference>
<dbReference type="InterPro" id="IPR009078">
    <property type="entry name" value="Ferritin-like_SF"/>
</dbReference>
<sequence length="62" mass="7075">MNDMSSTLSTETDVVCKMQVDKGKAKFTSEYKGKEYYFCSLSCKEAFDKNPEKYLSFYGSGK</sequence>
<evidence type="ECO:0000313" key="3">
    <source>
        <dbReference type="Proteomes" id="UP000033038"/>
    </source>
</evidence>
<dbReference type="RefSeq" id="WP_011307191.1">
    <property type="nucleotide sequence ID" value="NZ_CP009526.1"/>
</dbReference>
<dbReference type="GeneID" id="24824087"/>
<dbReference type="SMART" id="SM00746">
    <property type="entry name" value="TRASH"/>
    <property type="match status" value="1"/>
</dbReference>
<evidence type="ECO:0000313" key="2">
    <source>
        <dbReference type="EMBL" id="AKB51782.1"/>
    </source>
</evidence>
<dbReference type="Gene3D" id="1.10.620.20">
    <property type="entry name" value="Ribonucleotide Reductase, subunit A"/>
    <property type="match status" value="1"/>
</dbReference>
<dbReference type="Pfam" id="PF04945">
    <property type="entry name" value="YHS"/>
    <property type="match status" value="1"/>
</dbReference>
<dbReference type="Proteomes" id="UP000033038">
    <property type="component" value="Chromosome"/>
</dbReference>
<gene>
    <name evidence="2" type="ORF">MSBRW_2529</name>
</gene>
<dbReference type="GO" id="GO:0016491">
    <property type="term" value="F:oxidoreductase activity"/>
    <property type="evidence" value="ECO:0007669"/>
    <property type="project" value="InterPro"/>
</dbReference>
<dbReference type="AlphaFoldDB" id="A0A0E3QN26"/>
<dbReference type="InterPro" id="IPR012348">
    <property type="entry name" value="RNR-like"/>
</dbReference>
<feature type="domain" description="TRASH" evidence="1">
    <location>
        <begin position="13"/>
        <end position="51"/>
    </location>
</feature>
<dbReference type="InterPro" id="IPR007029">
    <property type="entry name" value="YHS_dom"/>
</dbReference>
<name>A0A0E3QN26_METBA</name>
<accession>A0A0E3QN26</accession>
<protein>
    <submittedName>
        <fullName evidence="2">Small protein often clustered with efflux pumps</fullName>
    </submittedName>
</protein>
<dbReference type="InterPro" id="IPR011017">
    <property type="entry name" value="TRASH_dom"/>
</dbReference>
<dbReference type="EMBL" id="CP009526">
    <property type="protein sequence ID" value="AKB51782.1"/>
    <property type="molecule type" value="Genomic_DNA"/>
</dbReference>
<dbReference type="KEGG" id="mbw:MSBRW_2529"/>